<dbReference type="Proteomes" id="UP000604046">
    <property type="component" value="Unassembled WGS sequence"/>
</dbReference>
<sequence>MGTSEDLLAWLEEAFALVTPPVLASKGEKLETKIEYWARVAEVTDQWPKNVSVATSFFCEYDFASCDGDTVTLHGLEKRPDLNGCTAEVLRVADPAQPGRIVLKLESGSQIAIRPQNLQRLQRTISVPTSEKSNAQSTEVRPNNARSTNSGSSSFSGPDPSASKVFGSAFERLKAKAEAEARGELPSDRRKKAKNDLDTRGGVQPSALHGDRASPLGDCRLDQIGSSQPAGQARRELVMGTEATEPKASQTEVAEEPPKREPINFVPAEDNRSLSQGETGDTFVPTLRDIHVTAYAARVLV</sequence>
<feature type="region of interest" description="Disordered" evidence="1">
    <location>
        <begin position="177"/>
        <end position="280"/>
    </location>
</feature>
<organism evidence="2 3">
    <name type="scientific">Symbiodinium natans</name>
    <dbReference type="NCBI Taxonomy" id="878477"/>
    <lineage>
        <taxon>Eukaryota</taxon>
        <taxon>Sar</taxon>
        <taxon>Alveolata</taxon>
        <taxon>Dinophyceae</taxon>
        <taxon>Suessiales</taxon>
        <taxon>Symbiodiniaceae</taxon>
        <taxon>Symbiodinium</taxon>
    </lineage>
</organism>
<proteinExistence type="predicted"/>
<name>A0A812UEX2_9DINO</name>
<dbReference type="AlphaFoldDB" id="A0A812UEX2"/>
<evidence type="ECO:0000313" key="2">
    <source>
        <dbReference type="EMBL" id="CAE7572060.1"/>
    </source>
</evidence>
<protein>
    <submittedName>
        <fullName evidence="2">Fggy protein</fullName>
    </submittedName>
</protein>
<keyword evidence="3" id="KW-1185">Reference proteome</keyword>
<feature type="compositionally biased region" description="Polar residues" evidence="1">
    <location>
        <begin position="125"/>
        <end position="146"/>
    </location>
</feature>
<comment type="caution">
    <text evidence="2">The sequence shown here is derived from an EMBL/GenBank/DDBJ whole genome shotgun (WGS) entry which is preliminary data.</text>
</comment>
<accession>A0A812UEX2</accession>
<feature type="compositionally biased region" description="Low complexity" evidence="1">
    <location>
        <begin position="147"/>
        <end position="163"/>
    </location>
</feature>
<dbReference type="EMBL" id="CAJNDS010002717">
    <property type="protein sequence ID" value="CAE7572060.1"/>
    <property type="molecule type" value="Genomic_DNA"/>
</dbReference>
<dbReference type="OrthoDB" id="422071at2759"/>
<gene>
    <name evidence="2" type="primary">Fggy</name>
    <name evidence="2" type="ORF">SNAT2548_LOCUS32594</name>
</gene>
<evidence type="ECO:0000313" key="3">
    <source>
        <dbReference type="Proteomes" id="UP000604046"/>
    </source>
</evidence>
<feature type="region of interest" description="Disordered" evidence="1">
    <location>
        <begin position="125"/>
        <end position="163"/>
    </location>
</feature>
<feature type="compositionally biased region" description="Basic and acidic residues" evidence="1">
    <location>
        <begin position="177"/>
        <end position="199"/>
    </location>
</feature>
<evidence type="ECO:0000256" key="1">
    <source>
        <dbReference type="SAM" id="MobiDB-lite"/>
    </source>
</evidence>
<reference evidence="2" key="1">
    <citation type="submission" date="2021-02" db="EMBL/GenBank/DDBJ databases">
        <authorList>
            <person name="Dougan E. K."/>
            <person name="Rhodes N."/>
            <person name="Thang M."/>
            <person name="Chan C."/>
        </authorList>
    </citation>
    <scope>NUCLEOTIDE SEQUENCE</scope>
</reference>